<organism evidence="1 2">
    <name type="scientific">Hyalomma asiaticum</name>
    <name type="common">Tick</name>
    <dbReference type="NCBI Taxonomy" id="266040"/>
    <lineage>
        <taxon>Eukaryota</taxon>
        <taxon>Metazoa</taxon>
        <taxon>Ecdysozoa</taxon>
        <taxon>Arthropoda</taxon>
        <taxon>Chelicerata</taxon>
        <taxon>Arachnida</taxon>
        <taxon>Acari</taxon>
        <taxon>Parasitiformes</taxon>
        <taxon>Ixodida</taxon>
        <taxon>Ixodoidea</taxon>
        <taxon>Ixodidae</taxon>
        <taxon>Hyalomminae</taxon>
        <taxon>Hyalomma</taxon>
    </lineage>
</organism>
<dbReference type="Proteomes" id="UP000821845">
    <property type="component" value="Chromosome 6"/>
</dbReference>
<gene>
    <name evidence="1" type="ORF">HPB50_011344</name>
</gene>
<reference evidence="1" key="1">
    <citation type="submission" date="2020-05" db="EMBL/GenBank/DDBJ databases">
        <title>Large-scale comparative analyses of tick genomes elucidate their genetic diversity and vector capacities.</title>
        <authorList>
            <person name="Jia N."/>
            <person name="Wang J."/>
            <person name="Shi W."/>
            <person name="Du L."/>
            <person name="Sun Y."/>
            <person name="Zhan W."/>
            <person name="Jiang J."/>
            <person name="Wang Q."/>
            <person name="Zhang B."/>
            <person name="Ji P."/>
            <person name="Sakyi L.B."/>
            <person name="Cui X."/>
            <person name="Yuan T."/>
            <person name="Jiang B."/>
            <person name="Yang W."/>
            <person name="Lam T.T.-Y."/>
            <person name="Chang Q."/>
            <person name="Ding S."/>
            <person name="Wang X."/>
            <person name="Zhu J."/>
            <person name="Ruan X."/>
            <person name="Zhao L."/>
            <person name="Wei J."/>
            <person name="Que T."/>
            <person name="Du C."/>
            <person name="Cheng J."/>
            <person name="Dai P."/>
            <person name="Han X."/>
            <person name="Huang E."/>
            <person name="Gao Y."/>
            <person name="Liu J."/>
            <person name="Shao H."/>
            <person name="Ye R."/>
            <person name="Li L."/>
            <person name="Wei W."/>
            <person name="Wang X."/>
            <person name="Wang C."/>
            <person name="Yang T."/>
            <person name="Huo Q."/>
            <person name="Li W."/>
            <person name="Guo W."/>
            <person name="Chen H."/>
            <person name="Zhou L."/>
            <person name="Ni X."/>
            <person name="Tian J."/>
            <person name="Zhou Y."/>
            <person name="Sheng Y."/>
            <person name="Liu T."/>
            <person name="Pan Y."/>
            <person name="Xia L."/>
            <person name="Li J."/>
            <person name="Zhao F."/>
            <person name="Cao W."/>
        </authorList>
    </citation>
    <scope>NUCLEOTIDE SEQUENCE</scope>
    <source>
        <strain evidence="1">Hyas-2018</strain>
    </source>
</reference>
<dbReference type="EMBL" id="CM023486">
    <property type="protein sequence ID" value="KAH6928077.1"/>
    <property type="molecule type" value="Genomic_DNA"/>
</dbReference>
<accession>A0ACB7S1X7</accession>
<evidence type="ECO:0000313" key="2">
    <source>
        <dbReference type="Proteomes" id="UP000821845"/>
    </source>
</evidence>
<name>A0ACB7S1X7_HYAAI</name>
<proteinExistence type="predicted"/>
<keyword evidence="2" id="KW-1185">Reference proteome</keyword>
<comment type="caution">
    <text evidence="1">The sequence shown here is derived from an EMBL/GenBank/DDBJ whole genome shotgun (WGS) entry which is preliminary data.</text>
</comment>
<evidence type="ECO:0000313" key="1">
    <source>
        <dbReference type="EMBL" id="KAH6928077.1"/>
    </source>
</evidence>
<protein>
    <submittedName>
        <fullName evidence="1">Uncharacterized protein</fullName>
    </submittedName>
</protein>
<sequence>MNGFNLTSRLFGFYDRLRRFEVAEAVPDVYDLTKWVSNRRTSDGIVMGLASVSLLFDVVLFTGALKRDIFLIEISGLWGAVDCIADAVIGFLSANYTLPPFGVHHLKRLQASQVNGAGFLLRFPRVTNFREVPPLFTKVAERAACGAAL</sequence>